<dbReference type="AlphaFoldDB" id="A0A014MCD4"/>
<evidence type="ECO:0000313" key="1">
    <source>
        <dbReference type="EMBL" id="EXU79441.1"/>
    </source>
</evidence>
<sequence length="160" mass="16934">MSPEADMARGMDVLDAALLIAQEVPGGVPALAQRMGVSANTLQHKLNPNNTTHHLTLKEAMALQVVSGRPYVLHAMAAGLDYICHRSRPDDAQGDALEAFMRVQQAMGELTAAAADALRGGGDVSQNAKRRVEHFANEAMASMAHLVSTVAARVPQRGEG</sequence>
<reference evidence="1 2" key="1">
    <citation type="submission" date="2014-01" db="EMBL/GenBank/DDBJ databases">
        <title>Interspecies Systems Biology Uncovers Metabolites Affecting C. elegans Gene Expression and Life History Traits.</title>
        <authorList>
            <person name="Watson E."/>
            <person name="Macneil L.T."/>
            <person name="Ritter A.D."/>
            <person name="Yilmaz L.S."/>
            <person name="Rosebrock A.P."/>
            <person name="Caudy A.A."/>
            <person name="Walhout A.J."/>
        </authorList>
    </citation>
    <scope>NUCLEOTIDE SEQUENCE [LARGE SCALE GENOMIC DNA]</scope>
    <source>
        <strain evidence="1 2">DA1877</strain>
    </source>
</reference>
<dbReference type="InterPro" id="IPR009679">
    <property type="entry name" value="Phage_186_CII-like"/>
</dbReference>
<accession>A0A014MCD4</accession>
<dbReference type="Proteomes" id="UP000020766">
    <property type="component" value="Unassembled WGS sequence"/>
</dbReference>
<keyword evidence="2" id="KW-1185">Reference proteome</keyword>
<comment type="caution">
    <text evidence="1">The sequence shown here is derived from an EMBL/GenBank/DDBJ whole genome shotgun (WGS) entry which is preliminary data.</text>
</comment>
<proteinExistence type="predicted"/>
<name>A0A014MCD4_9BURK</name>
<dbReference type="EMBL" id="JBOK01000016">
    <property type="protein sequence ID" value="EXU79441.1"/>
    <property type="molecule type" value="Genomic_DNA"/>
</dbReference>
<dbReference type="GO" id="GO:0003677">
    <property type="term" value="F:DNA binding"/>
    <property type="evidence" value="ECO:0007669"/>
    <property type="project" value="InterPro"/>
</dbReference>
<dbReference type="PATRIC" id="fig|1457173.3.peg.2649"/>
<protein>
    <submittedName>
        <fullName evidence="1">Uncharacterized protein</fullName>
    </submittedName>
</protein>
<evidence type="ECO:0000313" key="2">
    <source>
        <dbReference type="Proteomes" id="UP000020766"/>
    </source>
</evidence>
<dbReference type="Pfam" id="PF06892">
    <property type="entry name" value="Phage_CP76"/>
    <property type="match status" value="1"/>
</dbReference>
<organism evidence="1 2">
    <name type="scientific">Comamonas aquatica DA1877</name>
    <dbReference type="NCBI Taxonomy" id="1457173"/>
    <lineage>
        <taxon>Bacteria</taxon>
        <taxon>Pseudomonadati</taxon>
        <taxon>Pseudomonadota</taxon>
        <taxon>Betaproteobacteria</taxon>
        <taxon>Burkholderiales</taxon>
        <taxon>Comamonadaceae</taxon>
        <taxon>Comamonas</taxon>
    </lineage>
</organism>
<gene>
    <name evidence="1" type="ORF">AX13_04855</name>
</gene>